<feature type="signal peptide" evidence="2">
    <location>
        <begin position="1"/>
        <end position="17"/>
    </location>
</feature>
<dbReference type="InterPro" id="IPR050640">
    <property type="entry name" value="Bact_2-comp_sensor_kinase"/>
</dbReference>
<dbReference type="Gene3D" id="1.25.40.10">
    <property type="entry name" value="Tetratricopeptide repeat domain"/>
    <property type="match status" value="2"/>
</dbReference>
<feature type="chain" id="PRO_5020846289" evidence="2">
    <location>
        <begin position="18"/>
        <end position="613"/>
    </location>
</feature>
<keyword evidence="1" id="KW-0472">Membrane</keyword>
<name>A0A4Q1K7B5_9FLAO</name>
<gene>
    <name evidence="4" type="ORF">EQG61_10925</name>
</gene>
<keyword evidence="1" id="KW-1133">Transmembrane helix</keyword>
<dbReference type="InterPro" id="IPR036890">
    <property type="entry name" value="HATPase_C_sf"/>
</dbReference>
<reference evidence="5" key="1">
    <citation type="submission" date="2019-01" db="EMBL/GenBank/DDBJ databases">
        <title>Cytophagaceae bacterium strain CAR-16.</title>
        <authorList>
            <person name="Chen W.-M."/>
        </authorList>
    </citation>
    <scope>NUCLEOTIDE SEQUENCE [LARGE SCALE GENOMIC DNA]</scope>
    <source>
        <strain evidence="5">WWJ-16</strain>
    </source>
</reference>
<keyword evidence="2" id="KW-0732">Signal</keyword>
<sequence length="613" mass="69941">MRLLFLLLLSYCCVAQKQPITLQSIANYKKEDTTKVEMMIDYCVNNVFSNDTTNKSTAQKALLLSQKINYRLGKIRALNCLGNYYYQQAIYDKGLFYYTKALAAAEKDKDDKNIIIGKSNVASIYTRTNRARQALQLFKEADQLLQKTGAKVSQNRAAILTNMGMTYSSLGNHKAAIQVHLQTLDICKKLNIAFGIALSESNIGEELIRDHQQNEALPYLLSSMQLSEKNGFTNFLGQIYKNIGEIYWLQKNTVKAIQFMEKAVAICKKINDQNSLLHSTQLLHTYLGKTGSYVKAYNTALDFIAVNDSVNNAEKQKTITEISTQYETEKKEARIRALTQQQKITDLENQRNKSLVWFLIIGIITLITVAYLLFKRYKVKKQNELLQISLEETQKTLLAEKKASESELKALKSQMNPHFIFNALNSIQEQFMFGDKKIANEQMGNFTYLTRQILSISGKKKIPLSTEVEVLTKYLELEKMRFDSDFEYTITVEENIDEEYTELPPMLIQPFVENSIKHGLLHQKGLKKVVIDFALNEEETILQCTIEDNGIGREAAAKIKNKNNHNSYSTNSIAQRLELLANGNTTKPLLEYIDLMDELGNPKGTRAIIQIYL</sequence>
<organism evidence="4 5">
    <name type="scientific">Flavobacterium stagni</name>
    <dbReference type="NCBI Taxonomy" id="2506421"/>
    <lineage>
        <taxon>Bacteria</taxon>
        <taxon>Pseudomonadati</taxon>
        <taxon>Bacteroidota</taxon>
        <taxon>Flavobacteriia</taxon>
        <taxon>Flavobacteriales</taxon>
        <taxon>Flavobacteriaceae</taxon>
        <taxon>Flavobacterium</taxon>
    </lineage>
</organism>
<feature type="transmembrane region" description="Helical" evidence="1">
    <location>
        <begin position="355"/>
        <end position="374"/>
    </location>
</feature>
<dbReference type="InterPro" id="IPR019734">
    <property type="entry name" value="TPR_rpt"/>
</dbReference>
<dbReference type="SUPFAM" id="SSF48452">
    <property type="entry name" value="TPR-like"/>
    <property type="match status" value="2"/>
</dbReference>
<dbReference type="SMART" id="SM00028">
    <property type="entry name" value="TPR"/>
    <property type="match status" value="4"/>
</dbReference>
<dbReference type="Proteomes" id="UP000289857">
    <property type="component" value="Unassembled WGS sequence"/>
</dbReference>
<comment type="caution">
    <text evidence="4">The sequence shown here is derived from an EMBL/GenBank/DDBJ whole genome shotgun (WGS) entry which is preliminary data.</text>
</comment>
<evidence type="ECO:0000259" key="3">
    <source>
        <dbReference type="Pfam" id="PF06580"/>
    </source>
</evidence>
<dbReference type="GO" id="GO:0000155">
    <property type="term" value="F:phosphorelay sensor kinase activity"/>
    <property type="evidence" value="ECO:0007669"/>
    <property type="project" value="InterPro"/>
</dbReference>
<dbReference type="InterPro" id="IPR010559">
    <property type="entry name" value="Sig_transdc_His_kin_internal"/>
</dbReference>
<accession>A0A4Q1K7B5</accession>
<dbReference type="InterPro" id="IPR011990">
    <property type="entry name" value="TPR-like_helical_dom_sf"/>
</dbReference>
<dbReference type="PANTHER" id="PTHR34220:SF7">
    <property type="entry name" value="SENSOR HISTIDINE KINASE YPDA"/>
    <property type="match status" value="1"/>
</dbReference>
<dbReference type="PANTHER" id="PTHR34220">
    <property type="entry name" value="SENSOR HISTIDINE KINASE YPDA"/>
    <property type="match status" value="1"/>
</dbReference>
<evidence type="ECO:0000313" key="4">
    <source>
        <dbReference type="EMBL" id="RXR21987.1"/>
    </source>
</evidence>
<dbReference type="Gene3D" id="3.30.565.10">
    <property type="entry name" value="Histidine kinase-like ATPase, C-terminal domain"/>
    <property type="match status" value="1"/>
</dbReference>
<feature type="domain" description="Signal transduction histidine kinase internal region" evidence="3">
    <location>
        <begin position="406"/>
        <end position="485"/>
    </location>
</feature>
<dbReference type="OrthoDB" id="6190788at2"/>
<protein>
    <submittedName>
        <fullName evidence="4">Tetratricopeptide repeat protein</fullName>
    </submittedName>
</protein>
<keyword evidence="1" id="KW-0812">Transmembrane</keyword>
<dbReference type="AlphaFoldDB" id="A0A4Q1K7B5"/>
<keyword evidence="5" id="KW-1185">Reference proteome</keyword>
<dbReference type="SUPFAM" id="SSF55874">
    <property type="entry name" value="ATPase domain of HSP90 chaperone/DNA topoisomerase II/histidine kinase"/>
    <property type="match status" value="1"/>
</dbReference>
<dbReference type="Pfam" id="PF13181">
    <property type="entry name" value="TPR_8"/>
    <property type="match status" value="1"/>
</dbReference>
<dbReference type="RefSeq" id="WP_129461976.1">
    <property type="nucleotide sequence ID" value="NZ_SBKN01000006.1"/>
</dbReference>
<dbReference type="Pfam" id="PF06580">
    <property type="entry name" value="His_kinase"/>
    <property type="match status" value="1"/>
</dbReference>
<proteinExistence type="predicted"/>
<dbReference type="EMBL" id="SBKN01000006">
    <property type="protein sequence ID" value="RXR21987.1"/>
    <property type="molecule type" value="Genomic_DNA"/>
</dbReference>
<evidence type="ECO:0000313" key="5">
    <source>
        <dbReference type="Proteomes" id="UP000289857"/>
    </source>
</evidence>
<evidence type="ECO:0000256" key="1">
    <source>
        <dbReference type="SAM" id="Phobius"/>
    </source>
</evidence>
<dbReference type="GO" id="GO:0016020">
    <property type="term" value="C:membrane"/>
    <property type="evidence" value="ECO:0007669"/>
    <property type="project" value="InterPro"/>
</dbReference>
<dbReference type="Pfam" id="PF13424">
    <property type="entry name" value="TPR_12"/>
    <property type="match status" value="1"/>
</dbReference>
<evidence type="ECO:0000256" key="2">
    <source>
        <dbReference type="SAM" id="SignalP"/>
    </source>
</evidence>